<name>A0A1T5CZT5_9SPHN</name>
<evidence type="ECO:0000313" key="2">
    <source>
        <dbReference type="Proteomes" id="UP000189818"/>
    </source>
</evidence>
<dbReference type="SUPFAM" id="SSF47616">
    <property type="entry name" value="GST C-terminal domain-like"/>
    <property type="match status" value="1"/>
</dbReference>
<sequence length="250" mass="27262">MKGLRLVLSAGLPGPWGEAAKAVLHVRNVPFLPVEQVPLQANEELVEWTGIRNAPIAIYNDEHPVAGWLDILHLAERIGSGPSLLPEDYRDRALALGITSEISSPGGLGWNRRYQILAETPEEDISAAYGKIAPPVQAKLANEYRISAEAMAAAPARIVHILDGLTGQLRRQKQAGSEYLVGDRLSVADLHWAAFSNLIAPLPHELNPMPETIRPIYGGVGPVIAPSVSDELLAHRLMIFERHLTLPLDF</sequence>
<dbReference type="Gene3D" id="1.20.1050.10">
    <property type="match status" value="1"/>
</dbReference>
<dbReference type="EMBL" id="FUYM01000004">
    <property type="protein sequence ID" value="SKB64833.1"/>
    <property type="molecule type" value="Genomic_DNA"/>
</dbReference>
<evidence type="ECO:0008006" key="3">
    <source>
        <dbReference type="Google" id="ProtNLM"/>
    </source>
</evidence>
<keyword evidence="2" id="KW-1185">Reference proteome</keyword>
<dbReference type="InterPro" id="IPR036282">
    <property type="entry name" value="Glutathione-S-Trfase_C_sf"/>
</dbReference>
<evidence type="ECO:0000313" key="1">
    <source>
        <dbReference type="EMBL" id="SKB64833.1"/>
    </source>
</evidence>
<protein>
    <recommendedName>
        <fullName evidence="3">Glutathione S-transferase family protein</fullName>
    </recommendedName>
</protein>
<proteinExistence type="predicted"/>
<organism evidence="1 2">
    <name type="scientific">Rhizorhabdus histidinilytica</name>
    <dbReference type="NCBI Taxonomy" id="439228"/>
    <lineage>
        <taxon>Bacteria</taxon>
        <taxon>Pseudomonadati</taxon>
        <taxon>Pseudomonadota</taxon>
        <taxon>Alphaproteobacteria</taxon>
        <taxon>Sphingomonadales</taxon>
        <taxon>Sphingomonadaceae</taxon>
        <taxon>Rhizorhabdus</taxon>
    </lineage>
</organism>
<dbReference type="STRING" id="439228.SAMN06295920_104447"/>
<accession>A0A1T5CZT5</accession>
<reference evidence="2" key="1">
    <citation type="submission" date="2017-02" db="EMBL/GenBank/DDBJ databases">
        <authorList>
            <person name="Varghese N."/>
            <person name="Submissions S."/>
        </authorList>
    </citation>
    <scope>NUCLEOTIDE SEQUENCE [LARGE SCALE GENOMIC DNA]</scope>
    <source>
        <strain evidence="2">UM2</strain>
    </source>
</reference>
<dbReference type="SUPFAM" id="SSF52833">
    <property type="entry name" value="Thioredoxin-like"/>
    <property type="match status" value="1"/>
</dbReference>
<gene>
    <name evidence="1" type="ORF">SAMN06295920_104447</name>
</gene>
<dbReference type="Proteomes" id="UP000189818">
    <property type="component" value="Unassembled WGS sequence"/>
</dbReference>
<dbReference type="InterPro" id="IPR036249">
    <property type="entry name" value="Thioredoxin-like_sf"/>
</dbReference>
<dbReference type="AlphaFoldDB" id="A0A1T5CZT5"/>
<dbReference type="Gene3D" id="3.40.30.10">
    <property type="entry name" value="Glutaredoxin"/>
    <property type="match status" value="1"/>
</dbReference>